<dbReference type="Gene3D" id="3.40.50.300">
    <property type="entry name" value="P-loop containing nucleotide triphosphate hydrolases"/>
    <property type="match status" value="2"/>
</dbReference>
<comment type="similarity">
    <text evidence="1">Belongs to the SMC family. SbcC subfamily.</text>
</comment>
<dbReference type="GO" id="GO:0006302">
    <property type="term" value="P:double-strand break repair"/>
    <property type="evidence" value="ECO:0007669"/>
    <property type="project" value="InterPro"/>
</dbReference>
<feature type="domain" description="Rad50/SbcC-type AAA" evidence="5">
    <location>
        <begin position="6"/>
        <end position="205"/>
    </location>
</feature>
<dbReference type="Pfam" id="PF13476">
    <property type="entry name" value="AAA_23"/>
    <property type="match status" value="1"/>
</dbReference>
<evidence type="ECO:0000256" key="1">
    <source>
        <dbReference type="ARBA" id="ARBA00006930"/>
    </source>
</evidence>
<name>A0A941CNL8_9CLOT</name>
<evidence type="ECO:0000256" key="3">
    <source>
        <dbReference type="ARBA" id="ARBA00013368"/>
    </source>
</evidence>
<dbReference type="AlphaFoldDB" id="A0A941CNL8"/>
<organism evidence="6 7">
    <name type="scientific">Proteiniclasticum sediminis</name>
    <dbReference type="NCBI Taxonomy" id="2804028"/>
    <lineage>
        <taxon>Bacteria</taxon>
        <taxon>Bacillati</taxon>
        <taxon>Bacillota</taxon>
        <taxon>Clostridia</taxon>
        <taxon>Eubacteriales</taxon>
        <taxon>Clostridiaceae</taxon>
        <taxon>Proteiniclasticum</taxon>
    </lineage>
</organism>
<dbReference type="InterPro" id="IPR027417">
    <property type="entry name" value="P-loop_NTPase"/>
</dbReference>
<dbReference type="PANTHER" id="PTHR32114:SF2">
    <property type="entry name" value="ABC TRANSPORTER ABCH.3"/>
    <property type="match status" value="1"/>
</dbReference>
<dbReference type="PANTHER" id="PTHR32114">
    <property type="entry name" value="ABC TRANSPORTER ABCH.3"/>
    <property type="match status" value="1"/>
</dbReference>
<evidence type="ECO:0000313" key="7">
    <source>
        <dbReference type="Proteomes" id="UP000675379"/>
    </source>
</evidence>
<evidence type="ECO:0000259" key="5">
    <source>
        <dbReference type="Pfam" id="PF13476"/>
    </source>
</evidence>
<gene>
    <name evidence="6" type="ORF">KCG48_01330</name>
</gene>
<dbReference type="InterPro" id="IPR038729">
    <property type="entry name" value="Rad50/SbcC_AAA"/>
</dbReference>
<accession>A0A941CNL8</accession>
<keyword evidence="4" id="KW-0175">Coiled coil</keyword>
<comment type="caution">
    <text evidence="6">The sequence shown here is derived from an EMBL/GenBank/DDBJ whole genome shotgun (WGS) entry which is preliminary data.</text>
</comment>
<proteinExistence type="inferred from homology"/>
<evidence type="ECO:0000256" key="2">
    <source>
        <dbReference type="ARBA" id="ARBA00011322"/>
    </source>
</evidence>
<protein>
    <recommendedName>
        <fullName evidence="3">Nuclease SbcCD subunit C</fullName>
    </recommendedName>
</protein>
<keyword evidence="7" id="KW-1185">Reference proteome</keyword>
<dbReference type="Proteomes" id="UP000675379">
    <property type="component" value="Unassembled WGS sequence"/>
</dbReference>
<sequence length="1014" mass="117483">MKPMNLSIKCFLGFHEETQVDFRPLYEDKLFLVTGPTGAGKTSIFDAICYALYGEGSGEERNKAKCYRSQLATDQEDMEVSLDFEVRGEGYHIRRVETAKGLNKAFFYSDADPEKLLTKIREVNQEVETLIGLSLDQFKKIVMIPQGEFREFLTAGTKDKSEILKKLFSTEQYEKIQWLIKAKFDEARNLDRNLVTRFQETLKEYAIEGKDIEMGPDALEESLKTEEENLQTLVNAGEALTLQEKSLEQAIRQREKDNQDYREFQRVREEFLKIQGRQNAIKVREKELRLLKKIEAITHLEKQLLGKEGEIKKYKAELTELAEGQRKLSQHREKSGKALDLLNLEFQGLDQLKEEKNRWTSLYEKSLRLHDVMKKLEAEEKRGQENQRKLEYLKKKEEQRRELSLEERSVSESLSQEKIREMELKLSLQESHGRLKMLKGLYEKCQKWENSEAAIMQLKKEEDNLQRNLLVGQNAWTSELKKRSANYAAILRAELEEERPCPVCGSLEHPGVSREAQDFDEEALNRLEENCKKLERDLLEKNALRQNTEKNTAELLEEILLLTDEQGIQGHRLDDIRILGVEEKAVYRRIENQTLENKNALNRLTTQKAGLQEKITDLDRELEHLDDVLKEADENKAILGELRGELKSLQSEGVPVETQALGLKIRELDRTIKDITQRHEEARQAHEEILQKEKELSGRETALHSTLVGALDQAKSMKDQFYEDLDKAEVSRETYELEKGNVQRMGELEEEVTRYYQSYNGAKGAFELLQERGEQLIHREVEPLQEQLKALQQELREKQAEIREKTILYHNLQKAHEKLTKIHEHYRTNKKMLLMVQDLHDTAIVGMGFETFVQSYYFEGILLRANERMHRMTEGRFQLRRRNETESRREKIGLGINVFDEYTGRERDVQSLSGGESFKASLALALGLSDFIESHKASVNLETIFIDEGFGSLDQDSLDNAMECLLELNLSGRIVGIISHVTELKDRIPGKIEVKTVPGKGSVIVTSGRKALMK</sequence>
<feature type="coiled-coil region" evidence="4">
    <location>
        <begin position="601"/>
        <end position="692"/>
    </location>
</feature>
<feature type="coiled-coil region" evidence="4">
    <location>
        <begin position="517"/>
        <end position="565"/>
    </location>
</feature>
<evidence type="ECO:0000313" key="6">
    <source>
        <dbReference type="EMBL" id="MBR0574973.1"/>
    </source>
</evidence>
<dbReference type="RefSeq" id="WP_211799482.1">
    <property type="nucleotide sequence ID" value="NZ_JAGSCS010000001.1"/>
</dbReference>
<reference evidence="6" key="1">
    <citation type="submission" date="2021-04" db="EMBL/GenBank/DDBJ databases">
        <title>Proteiniclasticum sedimins sp. nov., an obligate anaerobic bacterium isolated from anaerobic sludge.</title>
        <authorList>
            <person name="Liu J."/>
        </authorList>
    </citation>
    <scope>NUCLEOTIDE SEQUENCE</scope>
    <source>
        <strain evidence="6">BAD-10</strain>
    </source>
</reference>
<dbReference type="SUPFAM" id="SSF52540">
    <property type="entry name" value="P-loop containing nucleoside triphosphate hydrolases"/>
    <property type="match status" value="1"/>
</dbReference>
<dbReference type="Pfam" id="PF13558">
    <property type="entry name" value="SbcC_Walker_B"/>
    <property type="match status" value="1"/>
</dbReference>
<comment type="subunit">
    <text evidence="2">Heterodimer of SbcC and SbcD.</text>
</comment>
<feature type="coiled-coil region" evidence="4">
    <location>
        <begin position="781"/>
        <end position="815"/>
    </location>
</feature>
<evidence type="ECO:0000256" key="4">
    <source>
        <dbReference type="SAM" id="Coils"/>
    </source>
</evidence>
<dbReference type="EMBL" id="JAGSCS010000001">
    <property type="protein sequence ID" value="MBR0574973.1"/>
    <property type="molecule type" value="Genomic_DNA"/>
</dbReference>
<dbReference type="GO" id="GO:0016887">
    <property type="term" value="F:ATP hydrolysis activity"/>
    <property type="evidence" value="ECO:0007669"/>
    <property type="project" value="InterPro"/>
</dbReference>